<dbReference type="AlphaFoldDB" id="A0A9P4XL66"/>
<name>A0A9P4XL66_9HYPO</name>
<gene>
    <name evidence="1" type="ORF">CFAM422_002750</name>
</gene>
<keyword evidence="2" id="KW-1185">Reference proteome</keyword>
<comment type="caution">
    <text evidence="1">The sequence shown here is derived from an EMBL/GenBank/DDBJ whole genome shotgun (WGS) entry which is preliminary data.</text>
</comment>
<protein>
    <submittedName>
        <fullName evidence="1">Uncharacterized protein</fullName>
    </submittedName>
</protein>
<proteinExistence type="predicted"/>
<accession>A0A9P4XL66</accession>
<reference evidence="1 2" key="1">
    <citation type="submission" date="2018-06" db="EMBL/GenBank/DDBJ databases">
        <title>Genome analysis of cellulolytic fungus Trichoderma lentiforme CFAM-422.</title>
        <authorList>
            <person name="Steindorff A.S."/>
            <person name="Formighieri E.F."/>
            <person name="Midorikawa G.E.O."/>
            <person name="Tamietti M.S."/>
            <person name="Ramos E.Z."/>
            <person name="Silva A.S."/>
            <person name="Bon E.P.S."/>
            <person name="Mendes T.D."/>
            <person name="Damaso M.C.T."/>
            <person name="Favaro L.C.L."/>
        </authorList>
    </citation>
    <scope>NUCLEOTIDE SEQUENCE [LARGE SCALE GENOMIC DNA]</scope>
    <source>
        <strain evidence="1 2">CFAM-422</strain>
    </source>
</reference>
<evidence type="ECO:0000313" key="1">
    <source>
        <dbReference type="EMBL" id="KAF3074635.1"/>
    </source>
</evidence>
<dbReference type="Proteomes" id="UP000801864">
    <property type="component" value="Unassembled WGS sequence"/>
</dbReference>
<evidence type="ECO:0000313" key="2">
    <source>
        <dbReference type="Proteomes" id="UP000801864"/>
    </source>
</evidence>
<dbReference type="EMBL" id="QLNT01000004">
    <property type="protein sequence ID" value="KAF3074635.1"/>
    <property type="molecule type" value="Genomic_DNA"/>
</dbReference>
<organism evidence="1 2">
    <name type="scientific">Trichoderma lentiforme</name>
    <dbReference type="NCBI Taxonomy" id="1567552"/>
    <lineage>
        <taxon>Eukaryota</taxon>
        <taxon>Fungi</taxon>
        <taxon>Dikarya</taxon>
        <taxon>Ascomycota</taxon>
        <taxon>Pezizomycotina</taxon>
        <taxon>Sordariomycetes</taxon>
        <taxon>Hypocreomycetidae</taxon>
        <taxon>Hypocreales</taxon>
        <taxon>Hypocreaceae</taxon>
        <taxon>Trichoderma</taxon>
    </lineage>
</organism>
<sequence length="159" mass="17450">MLSKNTCREEGDLGHFITDKSVTLGLLIRSVRHFEIRKTCYLVGRYCARNRFAHGYTKCLASCTASASASASALSSCEVKGQPYQDAHGSNHQVNRAIRVRSQHGNIVIRDACVVEIADQIIGTCENMLRDEAALGHSGDASQPHKLGRVASWRCQDCN</sequence>